<evidence type="ECO:0000313" key="3">
    <source>
        <dbReference type="Proteomes" id="UP001215231"/>
    </source>
</evidence>
<reference evidence="2 3" key="1">
    <citation type="journal article" date="2022" name="Mar. Drugs">
        <title>Bioassay-Guided Fractionation Leads to the Detection of Cholic Acid Generated by the Rare Thalassomonas sp.</title>
        <authorList>
            <person name="Pheiffer F."/>
            <person name="Schneider Y.K."/>
            <person name="Hansen E.H."/>
            <person name="Andersen J.H."/>
            <person name="Isaksson J."/>
            <person name="Busche T."/>
            <person name="R C."/>
            <person name="Kalinowski J."/>
            <person name="Zyl L.V."/>
            <person name="Trindade M."/>
        </authorList>
    </citation>
    <scope>NUCLEOTIDE SEQUENCE [LARGE SCALE GENOMIC DNA]</scope>
    <source>
        <strain evidence="2 3">A5K-61T</strain>
    </source>
</reference>
<dbReference type="Proteomes" id="UP001215231">
    <property type="component" value="Chromosome"/>
</dbReference>
<sequence>MKYAALLLHILFRFTLVATLALIALVPLVYETSVLTAFVYMPLLLIAIAMLNLAADHFLLKMAVTSSTVNSSRYGNFLGRHCIFCS</sequence>
<keyword evidence="1" id="KW-1133">Transmembrane helix</keyword>
<gene>
    <name evidence="2" type="ORF">H3N35_18855</name>
</gene>
<feature type="transmembrane region" description="Helical" evidence="1">
    <location>
        <begin position="7"/>
        <end position="29"/>
    </location>
</feature>
<proteinExistence type="predicted"/>
<keyword evidence="1" id="KW-0812">Transmembrane</keyword>
<organism evidence="2 3">
    <name type="scientific">Thalassomonas haliotis</name>
    <dbReference type="NCBI Taxonomy" id="485448"/>
    <lineage>
        <taxon>Bacteria</taxon>
        <taxon>Pseudomonadati</taxon>
        <taxon>Pseudomonadota</taxon>
        <taxon>Gammaproteobacteria</taxon>
        <taxon>Alteromonadales</taxon>
        <taxon>Colwelliaceae</taxon>
        <taxon>Thalassomonas</taxon>
    </lineage>
</organism>
<keyword evidence="1" id="KW-0472">Membrane</keyword>
<evidence type="ECO:0000256" key="1">
    <source>
        <dbReference type="SAM" id="Phobius"/>
    </source>
</evidence>
<keyword evidence="3" id="KW-1185">Reference proteome</keyword>
<dbReference type="RefSeq" id="WP_274050355.1">
    <property type="nucleotide sequence ID" value="NZ_CP059693.1"/>
</dbReference>
<feature type="transmembrane region" description="Helical" evidence="1">
    <location>
        <begin position="35"/>
        <end position="55"/>
    </location>
</feature>
<dbReference type="EMBL" id="CP059693">
    <property type="protein sequence ID" value="WDE10322.1"/>
    <property type="molecule type" value="Genomic_DNA"/>
</dbReference>
<name>A0ABY7V9N8_9GAMM</name>
<evidence type="ECO:0000313" key="2">
    <source>
        <dbReference type="EMBL" id="WDE10322.1"/>
    </source>
</evidence>
<accession>A0ABY7V9N8</accession>
<protein>
    <submittedName>
        <fullName evidence="2">Uncharacterized protein</fullName>
    </submittedName>
</protein>